<organism evidence="2 3">
    <name type="scientific">Rhodopseudomonas palustris</name>
    <dbReference type="NCBI Taxonomy" id="1076"/>
    <lineage>
        <taxon>Bacteria</taxon>
        <taxon>Pseudomonadati</taxon>
        <taxon>Pseudomonadota</taxon>
        <taxon>Alphaproteobacteria</taxon>
        <taxon>Hyphomicrobiales</taxon>
        <taxon>Nitrobacteraceae</taxon>
        <taxon>Rhodopseudomonas</taxon>
    </lineage>
</organism>
<accession>A0A418VNM0</accession>
<evidence type="ECO:0000313" key="3">
    <source>
        <dbReference type="Proteomes" id="UP000285523"/>
    </source>
</evidence>
<dbReference type="PANTHER" id="PTHR43664:SF1">
    <property type="entry name" value="BETA-METHYLMALYL-COA DEHYDRATASE"/>
    <property type="match status" value="1"/>
</dbReference>
<dbReference type="PANTHER" id="PTHR43664">
    <property type="entry name" value="MONOAMINE OXIDASE-RELATED"/>
    <property type="match status" value="1"/>
</dbReference>
<gene>
    <name evidence="2" type="ORF">D4Q52_02505</name>
</gene>
<sequence length="162" mass="17253">MSHDSNTQLFADDLTVGQSFGGEPREIGDAAFKAFAELTGDHHPIHYDDAYAAKTRFGKRLAHGLLLMAMTAFGATAMSRRFADCMVAFLGQDAKFLKPVFVGDVLTSRFTVSSVEPKPGGKTAVVQFDVELINSAGDAVLSGHHRYLLLCKAGAQGTSNAG</sequence>
<protein>
    <recommendedName>
        <fullName evidence="1">MaoC-like domain-containing protein</fullName>
    </recommendedName>
</protein>
<dbReference type="AlphaFoldDB" id="A0A418VNM0"/>
<dbReference type="InterPro" id="IPR052342">
    <property type="entry name" value="MCH/BMMD"/>
</dbReference>
<feature type="domain" description="MaoC-like" evidence="1">
    <location>
        <begin position="16"/>
        <end position="127"/>
    </location>
</feature>
<dbReference type="SUPFAM" id="SSF54637">
    <property type="entry name" value="Thioesterase/thiol ester dehydrase-isomerase"/>
    <property type="match status" value="1"/>
</dbReference>
<dbReference type="RefSeq" id="WP_119854965.1">
    <property type="nucleotide sequence ID" value="NZ_QYYD01000002.1"/>
</dbReference>
<dbReference type="EMBL" id="QYYD01000002">
    <property type="protein sequence ID" value="RJF77797.1"/>
    <property type="molecule type" value="Genomic_DNA"/>
</dbReference>
<dbReference type="InterPro" id="IPR002539">
    <property type="entry name" value="MaoC-like_dom"/>
</dbReference>
<dbReference type="InterPro" id="IPR029069">
    <property type="entry name" value="HotDog_dom_sf"/>
</dbReference>
<evidence type="ECO:0000259" key="1">
    <source>
        <dbReference type="Pfam" id="PF01575"/>
    </source>
</evidence>
<reference evidence="2 3" key="1">
    <citation type="submission" date="2018-09" db="EMBL/GenBank/DDBJ databases">
        <title>Draft genome sequence of Rhodopseudomonas palustris 2.1.18.</title>
        <authorList>
            <person name="Robertson S.L."/>
            <person name="Meyer T.E."/>
            <person name="Kyndt J.A."/>
        </authorList>
    </citation>
    <scope>NUCLEOTIDE SEQUENCE [LARGE SCALE GENOMIC DNA]</scope>
    <source>
        <strain evidence="2 3">2.1.18</strain>
    </source>
</reference>
<proteinExistence type="predicted"/>
<comment type="caution">
    <text evidence="2">The sequence shown here is derived from an EMBL/GenBank/DDBJ whole genome shotgun (WGS) entry which is preliminary data.</text>
</comment>
<name>A0A418VNM0_RHOPL</name>
<dbReference type="Proteomes" id="UP000285523">
    <property type="component" value="Unassembled WGS sequence"/>
</dbReference>
<dbReference type="OrthoDB" id="9796589at2"/>
<dbReference type="Pfam" id="PF01575">
    <property type="entry name" value="MaoC_dehydratas"/>
    <property type="match status" value="1"/>
</dbReference>
<evidence type="ECO:0000313" key="2">
    <source>
        <dbReference type="EMBL" id="RJF77797.1"/>
    </source>
</evidence>
<dbReference type="Gene3D" id="3.10.129.10">
    <property type="entry name" value="Hotdog Thioesterase"/>
    <property type="match status" value="1"/>
</dbReference>